<dbReference type="SMART" id="SM00388">
    <property type="entry name" value="HisKA"/>
    <property type="match status" value="1"/>
</dbReference>
<dbReference type="CDD" id="cd17546">
    <property type="entry name" value="REC_hyHK_CKI1_RcsC-like"/>
    <property type="match status" value="1"/>
</dbReference>
<dbReference type="SUPFAM" id="SSF55874">
    <property type="entry name" value="ATPase domain of HSP90 chaperone/DNA topoisomerase II/histidine kinase"/>
    <property type="match status" value="1"/>
</dbReference>
<dbReference type="PRINTS" id="PR00344">
    <property type="entry name" value="BCTRLSENSOR"/>
</dbReference>
<feature type="transmembrane region" description="Helical" evidence="9">
    <location>
        <begin position="7"/>
        <end position="25"/>
    </location>
</feature>
<feature type="modified residue" description="4-aspartylphosphate" evidence="8">
    <location>
        <position position="710"/>
    </location>
</feature>
<accession>A0AAQ3AYN4</accession>
<dbReference type="PANTHER" id="PTHR43047">
    <property type="entry name" value="TWO-COMPONENT HISTIDINE PROTEIN KINASE"/>
    <property type="match status" value="1"/>
</dbReference>
<dbReference type="Gene3D" id="6.10.340.10">
    <property type="match status" value="1"/>
</dbReference>
<evidence type="ECO:0000256" key="7">
    <source>
        <dbReference type="ARBA" id="ARBA00022801"/>
    </source>
</evidence>
<comment type="subcellular location">
    <subcellularLocation>
        <location evidence="2">Membrane</location>
    </subcellularLocation>
</comment>
<feature type="domain" description="Response regulatory" evidence="11">
    <location>
        <begin position="661"/>
        <end position="774"/>
    </location>
</feature>
<protein>
    <recommendedName>
        <fullName evidence="3">histidine kinase</fullName>
        <ecNumber evidence="3">2.7.13.3</ecNumber>
    </recommendedName>
</protein>
<dbReference type="Proteomes" id="UP001219537">
    <property type="component" value="Chromosome 1"/>
</dbReference>
<evidence type="ECO:0000313" key="13">
    <source>
        <dbReference type="EMBL" id="WDG07021.1"/>
    </source>
</evidence>
<keyword evidence="6" id="KW-0418">Kinase</keyword>
<evidence type="ECO:0000256" key="5">
    <source>
        <dbReference type="ARBA" id="ARBA00022679"/>
    </source>
</evidence>
<keyword evidence="13" id="KW-0547">Nucleotide-binding</keyword>
<dbReference type="InterPro" id="IPR001789">
    <property type="entry name" value="Sig_transdc_resp-reg_receiver"/>
</dbReference>
<evidence type="ECO:0000256" key="8">
    <source>
        <dbReference type="PROSITE-ProRule" id="PRU00169"/>
    </source>
</evidence>
<organism evidence="13 14">
    <name type="scientific">Vibrio campbellii</name>
    <dbReference type="NCBI Taxonomy" id="680"/>
    <lineage>
        <taxon>Bacteria</taxon>
        <taxon>Pseudomonadati</taxon>
        <taxon>Pseudomonadota</taxon>
        <taxon>Gammaproteobacteria</taxon>
        <taxon>Vibrionales</taxon>
        <taxon>Vibrionaceae</taxon>
        <taxon>Vibrio</taxon>
    </lineage>
</organism>
<evidence type="ECO:0000313" key="14">
    <source>
        <dbReference type="Proteomes" id="UP001219537"/>
    </source>
</evidence>
<dbReference type="SMART" id="SM00387">
    <property type="entry name" value="HATPase_c"/>
    <property type="match status" value="1"/>
</dbReference>
<dbReference type="EMBL" id="CP117988">
    <property type="protein sequence ID" value="WDG07021.1"/>
    <property type="molecule type" value="Genomic_DNA"/>
</dbReference>
<dbReference type="Gene3D" id="1.10.287.130">
    <property type="match status" value="1"/>
</dbReference>
<dbReference type="InterPro" id="IPR011006">
    <property type="entry name" value="CheY-like_superfamily"/>
</dbReference>
<dbReference type="Pfam" id="PF02518">
    <property type="entry name" value="HATPase_c"/>
    <property type="match status" value="1"/>
</dbReference>
<evidence type="ECO:0000259" key="10">
    <source>
        <dbReference type="PROSITE" id="PS50109"/>
    </source>
</evidence>
<evidence type="ECO:0000256" key="9">
    <source>
        <dbReference type="SAM" id="Phobius"/>
    </source>
</evidence>
<reference evidence="13" key="1">
    <citation type="submission" date="2023-02" db="EMBL/GenBank/DDBJ databases">
        <title>Isolation, identification, and genome analysis of Vibrio campbellii in the Penaeus vannamei larvae stage.</title>
        <authorList>
            <person name="Huang T."/>
            <person name="Zhang B."/>
        </authorList>
    </citation>
    <scope>NUCLEOTIDE SEQUENCE</scope>
    <source>
        <strain evidence="13">20220413_1</strain>
    </source>
</reference>
<evidence type="ECO:0000256" key="6">
    <source>
        <dbReference type="ARBA" id="ARBA00022777"/>
    </source>
</evidence>
<feature type="domain" description="HAMP" evidence="12">
    <location>
        <begin position="325"/>
        <end position="379"/>
    </location>
</feature>
<dbReference type="InterPro" id="IPR004358">
    <property type="entry name" value="Sig_transdc_His_kin-like_C"/>
</dbReference>
<evidence type="ECO:0000259" key="11">
    <source>
        <dbReference type="PROSITE" id="PS50110"/>
    </source>
</evidence>
<gene>
    <name evidence="13" type="ORF">PUN50_09695</name>
</gene>
<dbReference type="CDD" id="cd00082">
    <property type="entry name" value="HisKA"/>
    <property type="match status" value="1"/>
</dbReference>
<evidence type="ECO:0000256" key="2">
    <source>
        <dbReference type="ARBA" id="ARBA00004370"/>
    </source>
</evidence>
<keyword evidence="4 8" id="KW-0597">Phosphoprotein</keyword>
<keyword evidence="5" id="KW-0808">Transferase</keyword>
<dbReference type="GO" id="GO:0016787">
    <property type="term" value="F:hydrolase activity"/>
    <property type="evidence" value="ECO:0007669"/>
    <property type="project" value="UniProtKB-KW"/>
</dbReference>
<keyword evidence="7" id="KW-0378">Hydrolase</keyword>
<dbReference type="AlphaFoldDB" id="A0AAQ3AYN4"/>
<dbReference type="EC" id="2.7.13.3" evidence="3"/>
<keyword evidence="13" id="KW-0067">ATP-binding</keyword>
<dbReference type="PANTHER" id="PTHR43047:SF72">
    <property type="entry name" value="OSMOSENSING HISTIDINE PROTEIN KINASE SLN1"/>
    <property type="match status" value="1"/>
</dbReference>
<evidence type="ECO:0000256" key="4">
    <source>
        <dbReference type="ARBA" id="ARBA00022553"/>
    </source>
</evidence>
<dbReference type="GO" id="GO:0000155">
    <property type="term" value="F:phosphorelay sensor kinase activity"/>
    <property type="evidence" value="ECO:0007669"/>
    <property type="project" value="InterPro"/>
</dbReference>
<dbReference type="SUPFAM" id="SSF47384">
    <property type="entry name" value="Homodimeric domain of signal transducing histidine kinase"/>
    <property type="match status" value="1"/>
</dbReference>
<dbReference type="Pfam" id="PF00072">
    <property type="entry name" value="Response_reg"/>
    <property type="match status" value="1"/>
</dbReference>
<keyword evidence="9" id="KW-1133">Transmembrane helix</keyword>
<dbReference type="GO" id="GO:0005524">
    <property type="term" value="F:ATP binding"/>
    <property type="evidence" value="ECO:0007669"/>
    <property type="project" value="UniProtKB-KW"/>
</dbReference>
<dbReference type="Gene3D" id="3.40.50.2300">
    <property type="match status" value="1"/>
</dbReference>
<dbReference type="Gene3D" id="3.30.565.10">
    <property type="entry name" value="Histidine kinase-like ATPase, C-terminal domain"/>
    <property type="match status" value="1"/>
</dbReference>
<comment type="catalytic activity">
    <reaction evidence="1">
        <text>ATP + protein L-histidine = ADP + protein N-phospho-L-histidine.</text>
        <dbReference type="EC" id="2.7.13.3"/>
    </reaction>
</comment>
<dbReference type="GO" id="GO:0005886">
    <property type="term" value="C:plasma membrane"/>
    <property type="evidence" value="ECO:0007669"/>
    <property type="project" value="TreeGrafter"/>
</dbReference>
<name>A0AAQ3AYN4_9VIBR</name>
<keyword evidence="9" id="KW-0472">Membrane</keyword>
<dbReference type="SUPFAM" id="SSF52172">
    <property type="entry name" value="CheY-like"/>
    <property type="match status" value="1"/>
</dbReference>
<dbReference type="RefSeq" id="WP_274290261.1">
    <property type="nucleotide sequence ID" value="NZ_CP117988.1"/>
</dbReference>
<dbReference type="PROSITE" id="PS50885">
    <property type="entry name" value="HAMP"/>
    <property type="match status" value="1"/>
</dbReference>
<dbReference type="PROSITE" id="PS50110">
    <property type="entry name" value="RESPONSE_REGULATORY"/>
    <property type="match status" value="1"/>
</dbReference>
<evidence type="ECO:0000259" key="12">
    <source>
        <dbReference type="PROSITE" id="PS50885"/>
    </source>
</evidence>
<dbReference type="InterPro" id="IPR003661">
    <property type="entry name" value="HisK_dim/P_dom"/>
</dbReference>
<dbReference type="InterPro" id="IPR036890">
    <property type="entry name" value="HATPase_C_sf"/>
</dbReference>
<dbReference type="InterPro" id="IPR003594">
    <property type="entry name" value="HATPase_dom"/>
</dbReference>
<dbReference type="Pfam" id="PF00512">
    <property type="entry name" value="HisKA"/>
    <property type="match status" value="1"/>
</dbReference>
<dbReference type="InterPro" id="IPR003660">
    <property type="entry name" value="HAMP_dom"/>
</dbReference>
<feature type="domain" description="Histidine kinase" evidence="10">
    <location>
        <begin position="412"/>
        <end position="631"/>
    </location>
</feature>
<evidence type="ECO:0000256" key="1">
    <source>
        <dbReference type="ARBA" id="ARBA00000085"/>
    </source>
</evidence>
<feature type="transmembrane region" description="Helical" evidence="9">
    <location>
        <begin position="305"/>
        <end position="324"/>
    </location>
</feature>
<keyword evidence="9" id="KW-0812">Transmembrane</keyword>
<dbReference type="PROSITE" id="PS50109">
    <property type="entry name" value="HIS_KIN"/>
    <property type="match status" value="1"/>
</dbReference>
<dbReference type="SMART" id="SM00448">
    <property type="entry name" value="REC"/>
    <property type="match status" value="1"/>
</dbReference>
<dbReference type="GO" id="GO:0009927">
    <property type="term" value="F:histidine phosphotransfer kinase activity"/>
    <property type="evidence" value="ECO:0007669"/>
    <property type="project" value="TreeGrafter"/>
</dbReference>
<evidence type="ECO:0000256" key="3">
    <source>
        <dbReference type="ARBA" id="ARBA00012438"/>
    </source>
</evidence>
<proteinExistence type="predicted"/>
<dbReference type="InterPro" id="IPR036097">
    <property type="entry name" value="HisK_dim/P_sf"/>
</dbReference>
<dbReference type="InterPro" id="IPR005467">
    <property type="entry name" value="His_kinase_dom"/>
</dbReference>
<sequence>MSFRYKILTINASLFLIFVGLFVYGTTQYVKGSYDNQLDSIKSGIIGQNTKLLETFVQSQNALLEEKADFILEEIKYLSLVFQSSCVHGYPTLEHIGESLNCINETATDYINNIAFIDLSKNIQISLEENGSTSIVRYLSKQSPLWASESAFKYKTVEDKVTKRFFILQPISGFPNVLLKFELDLGIFFRAMSSDELDDYQYRFLLLDGDGNFIASNLDSNFNILLNTKLTLGKDYKTLREFILNEDSGSLTVKTTDNIYNIIHRKNDTMKWKVILVTPESYLHSSYVSTRELLLSSDNLLVEKIFFSSLALFTLFLVLIYITVMKTFRPINELINQANYLKDRDFSNVANIVYHHGDEIEVLSRAFSEAGRTIKLLVEGLEDEVKLRTEQYEKAAKEALDATKKKSTLLSNVSHEIRTPLNAIIGYLHMLRVDKCDGSCSHELEGIRTASNTILDIVNDLLDFERLDSVNYKLHPKHVPINKITRDLEKTFHPLANQKGLKLSIVKEGIGGSHQLFVDELRFQQALSNIITNAIKFTDVGKIEISISMDSIGDQRMVVFAVRDTGRGIREEDLDTIFNSFEQANQEDKQFGFGLGLAITKAIINLMGGVLAVESKIKQGSIFKIALPISMLTHNVLLVGDEHDESADNESIEIQSLDGIKALVVDDVEFNREILQYHLNLLGIECITAIDGVDALNKLESNVVDVVLTDVSMPNMGGVELANRTKIMDPTLPIIAVTARATVQEEEKMSHHFNNYITKPVNEVDLMTALSLTLHK</sequence>